<evidence type="ECO:0000313" key="2">
    <source>
        <dbReference type="Proteomes" id="UP000077202"/>
    </source>
</evidence>
<accession>A0A176W2T2</accession>
<reference evidence="1" key="1">
    <citation type="submission" date="2016-03" db="EMBL/GenBank/DDBJ databases">
        <title>Mechanisms controlling the formation of the plant cell surface in tip-growing cells are functionally conserved among land plants.</title>
        <authorList>
            <person name="Honkanen S."/>
            <person name="Jones V.A."/>
            <person name="Morieri G."/>
            <person name="Champion C."/>
            <person name="Hetherington A.J."/>
            <person name="Kelly S."/>
            <person name="Saint-Marcoux D."/>
            <person name="Proust H."/>
            <person name="Prescott H."/>
            <person name="Dolan L."/>
        </authorList>
    </citation>
    <scope>NUCLEOTIDE SEQUENCE [LARGE SCALE GENOMIC DNA]</scope>
    <source>
        <tissue evidence="1">Whole gametophyte</tissue>
    </source>
</reference>
<gene>
    <name evidence="1" type="ORF">AXG93_4413s1170</name>
</gene>
<dbReference type="EMBL" id="LVLJ01002028">
    <property type="protein sequence ID" value="OAE26933.1"/>
    <property type="molecule type" value="Genomic_DNA"/>
</dbReference>
<comment type="caution">
    <text evidence="1">The sequence shown here is derived from an EMBL/GenBank/DDBJ whole genome shotgun (WGS) entry which is preliminary data.</text>
</comment>
<sequence>MAMDALALQFWSGLSSTARRELLRIDKQALFEQVRKNLYCSRCHGLLVEGYAQIVSYGKNLQAGLLGYGNGSVACNKHLSEVGAVGANPSLQDDTRDPSVHPWGGLAATRDSMLTVLDCFLDGTPLEVFESARARERERELLYPDACGGGGRGWISQSTGGFGGNGRGHGMKETCALHTARLSCEALVDFWSALGEETRRSLLRMKEEDFIERLMFSQNHMVP</sequence>
<name>A0A176W2T2_MARPO</name>
<protein>
    <submittedName>
        <fullName evidence="1">Uncharacterized protein</fullName>
    </submittedName>
</protein>
<keyword evidence="2" id="KW-1185">Reference proteome</keyword>
<evidence type="ECO:0000313" key="1">
    <source>
        <dbReference type="EMBL" id="OAE26933.1"/>
    </source>
</evidence>
<dbReference type="Proteomes" id="UP000077202">
    <property type="component" value="Unassembled WGS sequence"/>
</dbReference>
<organism evidence="1 2">
    <name type="scientific">Marchantia polymorpha subsp. ruderalis</name>
    <dbReference type="NCBI Taxonomy" id="1480154"/>
    <lineage>
        <taxon>Eukaryota</taxon>
        <taxon>Viridiplantae</taxon>
        <taxon>Streptophyta</taxon>
        <taxon>Embryophyta</taxon>
        <taxon>Marchantiophyta</taxon>
        <taxon>Marchantiopsida</taxon>
        <taxon>Marchantiidae</taxon>
        <taxon>Marchantiales</taxon>
        <taxon>Marchantiaceae</taxon>
        <taxon>Marchantia</taxon>
    </lineage>
</organism>
<dbReference type="AlphaFoldDB" id="A0A176W2T2"/>
<dbReference type="PANTHER" id="PTHR16897">
    <property type="entry name" value="OS10G0105400 PROTEIN"/>
    <property type="match status" value="1"/>
</dbReference>
<dbReference type="PANTHER" id="PTHR16897:SF2">
    <property type="entry name" value="OS03G0226600 PROTEIN"/>
    <property type="match status" value="1"/>
</dbReference>
<proteinExistence type="predicted"/>